<gene>
    <name evidence="1" type="ORF">TBRA_LOCUS1376</name>
</gene>
<keyword evidence="2" id="KW-1185">Reference proteome</keyword>
<dbReference type="EMBL" id="CADCXV010000305">
    <property type="protein sequence ID" value="CAB0029338.1"/>
    <property type="molecule type" value="Genomic_DNA"/>
</dbReference>
<organism evidence="1 2">
    <name type="scientific">Trichogramma brassicae</name>
    <dbReference type="NCBI Taxonomy" id="86971"/>
    <lineage>
        <taxon>Eukaryota</taxon>
        <taxon>Metazoa</taxon>
        <taxon>Ecdysozoa</taxon>
        <taxon>Arthropoda</taxon>
        <taxon>Hexapoda</taxon>
        <taxon>Insecta</taxon>
        <taxon>Pterygota</taxon>
        <taxon>Neoptera</taxon>
        <taxon>Endopterygota</taxon>
        <taxon>Hymenoptera</taxon>
        <taxon>Apocrita</taxon>
        <taxon>Proctotrupomorpha</taxon>
        <taxon>Chalcidoidea</taxon>
        <taxon>Trichogrammatidae</taxon>
        <taxon>Trichogramma</taxon>
    </lineage>
</organism>
<dbReference type="AlphaFoldDB" id="A0A6H5HV67"/>
<proteinExistence type="predicted"/>
<evidence type="ECO:0000313" key="2">
    <source>
        <dbReference type="Proteomes" id="UP000479190"/>
    </source>
</evidence>
<protein>
    <submittedName>
        <fullName evidence="1">Uncharacterized protein</fullName>
    </submittedName>
</protein>
<accession>A0A6H5HV67</accession>
<dbReference type="Proteomes" id="UP000479190">
    <property type="component" value="Unassembled WGS sequence"/>
</dbReference>
<reference evidence="1 2" key="1">
    <citation type="submission" date="2020-02" db="EMBL/GenBank/DDBJ databases">
        <authorList>
            <person name="Ferguson B K."/>
        </authorList>
    </citation>
    <scope>NUCLEOTIDE SEQUENCE [LARGE SCALE GENOMIC DNA]</scope>
</reference>
<name>A0A6H5HV67_9HYME</name>
<sequence>MSRRRVAHVVFDNTNTCDFSRRESSYDDIHATNSQHDAMIFQSTLAISVKTCKIIIKINFNKFTKIIILKNHKCCQWWDASRGYSKYTSVCIEGQRRHVKLTSTPSRRYRRNAKTSYGMNRTEGPPGAQFGGHGATRSTECGFDTFYYSSHKT</sequence>
<evidence type="ECO:0000313" key="1">
    <source>
        <dbReference type="EMBL" id="CAB0029338.1"/>
    </source>
</evidence>